<dbReference type="InterPro" id="IPR050535">
    <property type="entry name" value="DNA_Repair-Maintenance_Comp"/>
</dbReference>
<dbReference type="CDD" id="cd00840">
    <property type="entry name" value="MPP_Mre11_N"/>
    <property type="match status" value="1"/>
</dbReference>
<dbReference type="PANTHER" id="PTHR30337:SF7">
    <property type="entry name" value="PHOSPHOESTERASE"/>
    <property type="match status" value="1"/>
</dbReference>
<evidence type="ECO:0000313" key="3">
    <source>
        <dbReference type="EMBL" id="MDL4842745.1"/>
    </source>
</evidence>
<dbReference type="InterPro" id="IPR014576">
    <property type="entry name" value="Pesterase_YhaO"/>
</dbReference>
<dbReference type="Proteomes" id="UP001235343">
    <property type="component" value="Unassembled WGS sequence"/>
</dbReference>
<proteinExistence type="predicted"/>
<sequence>MTDKVSFIHCADLHIDSPFKGLSNIPEQQFKDIRESTFIALDNLVDLAISKRVDFILMVGDLFDQNQQSIKAQSRLTRAFEKLRDNSIDVFISYGNHDHVNGRLFDYDYPNNVYVFESEHVDNFIFKKDDVPLATIYGFSYVEREVLDNKANKFKTVTSTPYQIAMLHGSVSSNTDHDVYAPFQISDLTSKSFDYWALGHIHKRQQLNDEPLIVYPGNIQGRSIKETGEKGCYHVEISETNRQLEFFPLQYIRFEEITIQADHCKDPQELEVLVEKTMKQTSERFGKSIVRLHITSDSVLLEQWYRSSILDEIIDFINELNNREENWVFIQDVRVTYTGQWDKQLIKSGHSFLGELLHSFDTDEIMQNDLQSLFTHRQARKYLDHFTDEEKADIKQKAEDLLIYQLLKE</sequence>
<protein>
    <submittedName>
        <fullName evidence="3">DNA repair exonuclease</fullName>
        <ecNumber evidence="3">3.1.-.-</ecNumber>
    </submittedName>
</protein>
<organism evidence="3 4">
    <name type="scientific">Aquibacillus rhizosphaerae</name>
    <dbReference type="NCBI Taxonomy" id="3051431"/>
    <lineage>
        <taxon>Bacteria</taxon>
        <taxon>Bacillati</taxon>
        <taxon>Bacillota</taxon>
        <taxon>Bacilli</taxon>
        <taxon>Bacillales</taxon>
        <taxon>Bacillaceae</taxon>
        <taxon>Aquibacillus</taxon>
    </lineage>
</organism>
<dbReference type="InterPro" id="IPR004843">
    <property type="entry name" value="Calcineurin-like_PHP"/>
</dbReference>
<dbReference type="RefSeq" id="WP_285934038.1">
    <property type="nucleotide sequence ID" value="NZ_JASTZU010000063.1"/>
</dbReference>
<dbReference type="Pfam" id="PF00149">
    <property type="entry name" value="Metallophos"/>
    <property type="match status" value="1"/>
</dbReference>
<dbReference type="EC" id="3.1.-.-" evidence="3"/>
<dbReference type="SUPFAM" id="SSF56300">
    <property type="entry name" value="Metallo-dependent phosphatases"/>
    <property type="match status" value="1"/>
</dbReference>
<dbReference type="InterPro" id="IPR029052">
    <property type="entry name" value="Metallo-depent_PP-like"/>
</dbReference>
<comment type="caution">
    <text evidence="3">The sequence shown here is derived from an EMBL/GenBank/DDBJ whole genome shotgun (WGS) entry which is preliminary data.</text>
</comment>
<accession>A0ABT7LA43</accession>
<name>A0ABT7LA43_9BACI</name>
<dbReference type="EMBL" id="JASTZU010000063">
    <property type="protein sequence ID" value="MDL4842745.1"/>
    <property type="molecule type" value="Genomic_DNA"/>
</dbReference>
<evidence type="ECO:0000259" key="2">
    <source>
        <dbReference type="Pfam" id="PF00149"/>
    </source>
</evidence>
<dbReference type="InterPro" id="IPR041796">
    <property type="entry name" value="Mre11_N"/>
</dbReference>
<dbReference type="PANTHER" id="PTHR30337">
    <property type="entry name" value="COMPONENT OF ATP-DEPENDENT DSDNA EXONUCLEASE"/>
    <property type="match status" value="1"/>
</dbReference>
<gene>
    <name evidence="3" type="ORF">QQS35_20130</name>
</gene>
<evidence type="ECO:0000256" key="1">
    <source>
        <dbReference type="ARBA" id="ARBA00022801"/>
    </source>
</evidence>
<dbReference type="Gene3D" id="3.60.21.10">
    <property type="match status" value="1"/>
</dbReference>
<keyword evidence="3" id="KW-0540">Nuclease</keyword>
<dbReference type="GO" id="GO:0004527">
    <property type="term" value="F:exonuclease activity"/>
    <property type="evidence" value="ECO:0007669"/>
    <property type="project" value="UniProtKB-KW"/>
</dbReference>
<dbReference type="PIRSF" id="PIRSF033091">
    <property type="entry name" value="Pesterase_YhaO"/>
    <property type="match status" value="1"/>
</dbReference>
<keyword evidence="3" id="KW-0269">Exonuclease</keyword>
<evidence type="ECO:0000313" key="4">
    <source>
        <dbReference type="Proteomes" id="UP001235343"/>
    </source>
</evidence>
<feature type="domain" description="Calcineurin-like phosphoesterase" evidence="2">
    <location>
        <begin position="7"/>
        <end position="203"/>
    </location>
</feature>
<reference evidence="3 4" key="1">
    <citation type="submission" date="2023-06" db="EMBL/GenBank/DDBJ databases">
        <title>Aquibacillus rhizosphaerae LR5S19.</title>
        <authorList>
            <person name="Sun J.-Q."/>
        </authorList>
    </citation>
    <scope>NUCLEOTIDE SEQUENCE [LARGE SCALE GENOMIC DNA]</scope>
    <source>
        <strain evidence="3 4">LR5S19</strain>
    </source>
</reference>
<keyword evidence="1 3" id="KW-0378">Hydrolase</keyword>
<keyword evidence="4" id="KW-1185">Reference proteome</keyword>